<dbReference type="AlphaFoldDB" id="A0AAV4SWC2"/>
<protein>
    <submittedName>
        <fullName evidence="1">Uncharacterized protein</fullName>
    </submittedName>
</protein>
<evidence type="ECO:0000313" key="2">
    <source>
        <dbReference type="Proteomes" id="UP001054945"/>
    </source>
</evidence>
<sequence>MVKGSPVPIPDHGCHNCANCGECSGGGLTVGLGLGAGLG</sequence>
<dbReference type="EMBL" id="BPLR01009975">
    <property type="protein sequence ID" value="GIY35883.1"/>
    <property type="molecule type" value="Genomic_DNA"/>
</dbReference>
<feature type="non-terminal residue" evidence="1">
    <location>
        <position position="39"/>
    </location>
</feature>
<accession>A0AAV4SWC2</accession>
<comment type="caution">
    <text evidence="1">The sequence shown here is derived from an EMBL/GenBank/DDBJ whole genome shotgun (WGS) entry which is preliminary data.</text>
</comment>
<evidence type="ECO:0000313" key="1">
    <source>
        <dbReference type="EMBL" id="GIY35883.1"/>
    </source>
</evidence>
<gene>
    <name evidence="1" type="ORF">CEXT_42551</name>
</gene>
<organism evidence="1 2">
    <name type="scientific">Caerostris extrusa</name>
    <name type="common">Bark spider</name>
    <name type="synonym">Caerostris bankana</name>
    <dbReference type="NCBI Taxonomy" id="172846"/>
    <lineage>
        <taxon>Eukaryota</taxon>
        <taxon>Metazoa</taxon>
        <taxon>Ecdysozoa</taxon>
        <taxon>Arthropoda</taxon>
        <taxon>Chelicerata</taxon>
        <taxon>Arachnida</taxon>
        <taxon>Araneae</taxon>
        <taxon>Araneomorphae</taxon>
        <taxon>Entelegynae</taxon>
        <taxon>Araneoidea</taxon>
        <taxon>Araneidae</taxon>
        <taxon>Caerostris</taxon>
    </lineage>
</organism>
<dbReference type="Proteomes" id="UP001054945">
    <property type="component" value="Unassembled WGS sequence"/>
</dbReference>
<keyword evidence="2" id="KW-1185">Reference proteome</keyword>
<reference evidence="1 2" key="1">
    <citation type="submission" date="2021-06" db="EMBL/GenBank/DDBJ databases">
        <title>Caerostris extrusa draft genome.</title>
        <authorList>
            <person name="Kono N."/>
            <person name="Arakawa K."/>
        </authorList>
    </citation>
    <scope>NUCLEOTIDE SEQUENCE [LARGE SCALE GENOMIC DNA]</scope>
</reference>
<name>A0AAV4SWC2_CAEEX</name>
<proteinExistence type="predicted"/>